<dbReference type="HOGENOM" id="CLU_001265_1_2_1"/>
<keyword evidence="3" id="KW-0472">Membrane</keyword>
<feature type="transmembrane region" description="Helical" evidence="3">
    <location>
        <begin position="261"/>
        <end position="285"/>
    </location>
</feature>
<dbReference type="AlphaFoldDB" id="G3AG91"/>
<dbReference type="Proteomes" id="UP000000709">
    <property type="component" value="Unassembled WGS sequence"/>
</dbReference>
<evidence type="ECO:0000256" key="2">
    <source>
        <dbReference type="ARBA" id="ARBA00006727"/>
    </source>
</evidence>
<dbReference type="InterPro" id="IPR011701">
    <property type="entry name" value="MFS"/>
</dbReference>
<dbReference type="RefSeq" id="XP_007372642.1">
    <property type="nucleotide sequence ID" value="XM_007372580.1"/>
</dbReference>
<gene>
    <name evidence="4" type="ORF">SPAPADRAFT_58435</name>
</gene>
<evidence type="ECO:0008006" key="6">
    <source>
        <dbReference type="Google" id="ProtNLM"/>
    </source>
</evidence>
<dbReference type="FunCoup" id="G3AG91">
    <property type="interactions" value="147"/>
</dbReference>
<sequence>MESIKSKNSGELGCTPSKVQTREAVGLAESSSEEGVLELGNKEELVNEPAIDPNVDGGYAWVICFACFLFNFSTWGMNSGFAIYFANYLNNDTFKGADKMDYSYIGGIAFGVGLFFSPVITIIQGKIGARGCLIIGNCLEFTALMLASFSKHLWQLYLTQGLIQSFGLAFMSVPATSLLPQYFKKRRVLAGSLATAGSGVGGIVFNLGMQKVVEARSVFWALRVQSIIGFVMAWVAIALTRDKQKVKIQFTMFDIGVLKSAAFYLLSFFVVTCMFGYVIVLYTLAQFATSLGYTEQQGSIVSAMVQVGSCFGRPIVGFLCDKHGPVTVTTFCYYIVGIFCLAMWIPARNLATIIVFAIVQGSMMGAIYGMMAQLIARLFGLKKMNVVLSNVWCLLGVAGVFSPVIGVKLKRGGGGFVDPTQYVNCSIFTGCSFIACATTLLIIRGYIKARDQILHESEDHKDSDYGDYTGVSVPIRKVFTHIFSNDLQKV</sequence>
<feature type="transmembrane region" description="Helical" evidence="3">
    <location>
        <begin position="427"/>
        <end position="447"/>
    </location>
</feature>
<dbReference type="Pfam" id="PF07690">
    <property type="entry name" value="MFS_1"/>
    <property type="match status" value="1"/>
</dbReference>
<comment type="subcellular location">
    <subcellularLocation>
        <location evidence="1">Membrane</location>
        <topology evidence="1">Multi-pass membrane protein</topology>
    </subcellularLocation>
</comment>
<feature type="transmembrane region" description="Helical" evidence="3">
    <location>
        <begin position="387"/>
        <end position="407"/>
    </location>
</feature>
<dbReference type="PANTHER" id="PTHR11360">
    <property type="entry name" value="MONOCARBOXYLATE TRANSPORTER"/>
    <property type="match status" value="1"/>
</dbReference>
<keyword evidence="3" id="KW-0812">Transmembrane</keyword>
<comment type="similarity">
    <text evidence="2">Belongs to the major facilitator superfamily. Monocarboxylate porter (TC 2.A.1.13) family.</text>
</comment>
<evidence type="ECO:0000313" key="4">
    <source>
        <dbReference type="EMBL" id="EGW35230.1"/>
    </source>
</evidence>
<feature type="transmembrane region" description="Helical" evidence="3">
    <location>
        <begin position="220"/>
        <end position="240"/>
    </location>
</feature>
<dbReference type="GO" id="GO:0016020">
    <property type="term" value="C:membrane"/>
    <property type="evidence" value="ECO:0007669"/>
    <property type="project" value="UniProtKB-SubCell"/>
</dbReference>
<dbReference type="CDD" id="cd17352">
    <property type="entry name" value="MFS_MCT_SLC16"/>
    <property type="match status" value="1"/>
</dbReference>
<protein>
    <recommendedName>
        <fullName evidence="6">Monocarboxylate transporter</fullName>
    </recommendedName>
</protein>
<proteinExistence type="inferred from homology"/>
<dbReference type="InterPro" id="IPR050327">
    <property type="entry name" value="Proton-linked_MCT"/>
</dbReference>
<dbReference type="InterPro" id="IPR036259">
    <property type="entry name" value="MFS_trans_sf"/>
</dbReference>
<keyword evidence="3" id="KW-1133">Transmembrane helix</keyword>
<feature type="transmembrane region" description="Helical" evidence="3">
    <location>
        <begin position="328"/>
        <end position="347"/>
    </location>
</feature>
<dbReference type="GeneID" id="18872449"/>
<dbReference type="GO" id="GO:0022857">
    <property type="term" value="F:transmembrane transporter activity"/>
    <property type="evidence" value="ECO:0007669"/>
    <property type="project" value="InterPro"/>
</dbReference>
<accession>G3AG91</accession>
<dbReference type="OrthoDB" id="6499973at2759"/>
<dbReference type="SUPFAM" id="SSF103473">
    <property type="entry name" value="MFS general substrate transporter"/>
    <property type="match status" value="1"/>
</dbReference>
<keyword evidence="5" id="KW-1185">Reference proteome</keyword>
<name>G3AG91_SPAPN</name>
<feature type="transmembrane region" description="Helical" evidence="3">
    <location>
        <begin position="104"/>
        <end position="124"/>
    </location>
</feature>
<dbReference type="InParanoid" id="G3AG91"/>
<dbReference type="PANTHER" id="PTHR11360:SF315">
    <property type="entry name" value="TRANSPORTER MCH2-RELATED"/>
    <property type="match status" value="1"/>
</dbReference>
<dbReference type="eggNOG" id="KOG2504">
    <property type="taxonomic scope" value="Eukaryota"/>
</dbReference>
<dbReference type="KEGG" id="spaa:SPAPADRAFT_58435"/>
<feature type="transmembrane region" description="Helical" evidence="3">
    <location>
        <begin position="188"/>
        <end position="208"/>
    </location>
</feature>
<feature type="transmembrane region" description="Helical" evidence="3">
    <location>
        <begin position="353"/>
        <end position="375"/>
    </location>
</feature>
<organism evidence="5">
    <name type="scientific">Spathaspora passalidarum (strain NRRL Y-27907 / 11-Y1)</name>
    <dbReference type="NCBI Taxonomy" id="619300"/>
    <lineage>
        <taxon>Eukaryota</taxon>
        <taxon>Fungi</taxon>
        <taxon>Dikarya</taxon>
        <taxon>Ascomycota</taxon>
        <taxon>Saccharomycotina</taxon>
        <taxon>Pichiomycetes</taxon>
        <taxon>Debaryomycetaceae</taxon>
        <taxon>Spathaspora</taxon>
    </lineage>
</organism>
<reference evidence="4 5" key="1">
    <citation type="journal article" date="2011" name="Proc. Natl. Acad. Sci. U.S.A.">
        <title>Comparative genomics of xylose-fermenting fungi for enhanced biofuel production.</title>
        <authorList>
            <person name="Wohlbach D.J."/>
            <person name="Kuo A."/>
            <person name="Sato T.K."/>
            <person name="Potts K.M."/>
            <person name="Salamov A.A."/>
            <person name="LaButti K.M."/>
            <person name="Sun H."/>
            <person name="Clum A."/>
            <person name="Pangilinan J.L."/>
            <person name="Lindquist E.A."/>
            <person name="Lucas S."/>
            <person name="Lapidus A."/>
            <person name="Jin M."/>
            <person name="Gunawan C."/>
            <person name="Balan V."/>
            <person name="Dale B.E."/>
            <person name="Jeffries T.W."/>
            <person name="Zinkel R."/>
            <person name="Barry K.W."/>
            <person name="Grigoriev I.V."/>
            <person name="Gasch A.P."/>
        </authorList>
    </citation>
    <scope>NUCLEOTIDE SEQUENCE [LARGE SCALE GENOMIC DNA]</scope>
    <source>
        <strain evidence="5">NRRL Y-27907 / 11-Y1</strain>
    </source>
</reference>
<evidence type="ECO:0000256" key="3">
    <source>
        <dbReference type="SAM" id="Phobius"/>
    </source>
</evidence>
<evidence type="ECO:0000313" key="5">
    <source>
        <dbReference type="Proteomes" id="UP000000709"/>
    </source>
</evidence>
<feature type="transmembrane region" description="Helical" evidence="3">
    <location>
        <begin position="59"/>
        <end position="84"/>
    </location>
</feature>
<evidence type="ECO:0000256" key="1">
    <source>
        <dbReference type="ARBA" id="ARBA00004141"/>
    </source>
</evidence>
<dbReference type="OMA" id="AWCNGSI"/>
<dbReference type="Gene3D" id="1.20.1250.20">
    <property type="entry name" value="MFS general substrate transporter like domains"/>
    <property type="match status" value="2"/>
</dbReference>
<feature type="transmembrane region" description="Helical" evidence="3">
    <location>
        <begin position="156"/>
        <end position="176"/>
    </location>
</feature>
<dbReference type="EMBL" id="GL996499">
    <property type="protein sequence ID" value="EGW35230.1"/>
    <property type="molecule type" value="Genomic_DNA"/>
</dbReference>
<feature type="transmembrane region" description="Helical" evidence="3">
    <location>
        <begin position="297"/>
        <end position="316"/>
    </location>
</feature>